<protein>
    <recommendedName>
        <fullName evidence="3">Serine protease</fullName>
    </recommendedName>
</protein>
<keyword evidence="2" id="KW-1185">Reference proteome</keyword>
<proteinExistence type="predicted"/>
<dbReference type="InterPro" id="IPR009003">
    <property type="entry name" value="Peptidase_S1_PA"/>
</dbReference>
<comment type="caution">
    <text evidence="1">The sequence shown here is derived from an EMBL/GenBank/DDBJ whole genome shotgun (WGS) entry which is preliminary data.</text>
</comment>
<dbReference type="AlphaFoldDB" id="A0A1S1M3K9"/>
<accession>A0A1S1M3K9</accession>
<evidence type="ECO:0000313" key="1">
    <source>
        <dbReference type="EMBL" id="OHU78002.1"/>
    </source>
</evidence>
<dbReference type="EMBL" id="MLIS01000001">
    <property type="protein sequence ID" value="OHU78002.1"/>
    <property type="molecule type" value="Genomic_DNA"/>
</dbReference>
<reference evidence="1 2" key="1">
    <citation type="submission" date="2016-10" db="EMBL/GenBank/DDBJ databases">
        <title>Evaluation of Human, Veterinary and Environmental Mycobacterium chelonae Isolates by Core Genome Phylogenomic Analysis, Targeted Gene Comparison, and Anti-microbial Susceptibility Patterns: A Tale of Mistaken Identities.</title>
        <authorList>
            <person name="Fogelson S.B."/>
            <person name="Camus A.C."/>
            <person name="Lorenz W."/>
            <person name="Vasireddy R."/>
            <person name="Vasireddy S."/>
            <person name="Smith T."/>
            <person name="Brown-Elliott B.A."/>
            <person name="Wallace R.J.Jr."/>
            <person name="Hasan N.A."/>
            <person name="Reischl U."/>
            <person name="Sanchez S."/>
        </authorList>
    </citation>
    <scope>NUCLEOTIDE SEQUENCE [LARGE SCALE GENOMIC DNA]</scope>
    <source>
        <strain evidence="1 2">15518</strain>
    </source>
</reference>
<gene>
    <name evidence="1" type="ORF">BKG84_05965</name>
</gene>
<organism evidence="1 2">
    <name type="scientific">Mycobacteroides chelonae</name>
    <name type="common">Mycobacterium chelonae</name>
    <dbReference type="NCBI Taxonomy" id="1774"/>
    <lineage>
        <taxon>Bacteria</taxon>
        <taxon>Bacillati</taxon>
        <taxon>Actinomycetota</taxon>
        <taxon>Actinomycetes</taxon>
        <taxon>Mycobacteriales</taxon>
        <taxon>Mycobacteriaceae</taxon>
        <taxon>Mycobacteroides</taxon>
    </lineage>
</organism>
<evidence type="ECO:0000313" key="2">
    <source>
        <dbReference type="Proteomes" id="UP000179441"/>
    </source>
</evidence>
<evidence type="ECO:0008006" key="3">
    <source>
        <dbReference type="Google" id="ProtNLM"/>
    </source>
</evidence>
<dbReference type="Proteomes" id="UP000179441">
    <property type="component" value="Unassembled WGS sequence"/>
</dbReference>
<dbReference type="SUPFAM" id="SSF50494">
    <property type="entry name" value="Trypsin-like serine proteases"/>
    <property type="match status" value="1"/>
</dbReference>
<sequence length="345" mass="38473">MGARIRMDGVIVDTGFDTWHLYTACKLTFTHYYEPGETRSQTYGTGFLTNFPTGDPRIALVTNRHLVDVPWAKPERNGAVLESVEIEFWISENFRLIYKAENVVPLFHEDDSIDVSVVPIGPKFDTPATVVALYDSIDKLIPDPNASTIVFKHAMSWDYLVKCEELWAKLIPGEFVVFPGYPKWFDKLETRPVFRSGMIASDPQRPYRQHAGGTTNHDGNQQVLFDAFSTSGNSGSPVFVAQRGIPTSDHIQYTGVFHRSFLIGINAGHFNDTDNEIANDHAGLSRMHKLSAIMEILRANTSRSDVESTASIRVSKELADAQGGLPPHYIGEADVDVAHERSSDK</sequence>
<name>A0A1S1M3K9_MYCCH</name>